<keyword evidence="2" id="KW-1185">Reference proteome</keyword>
<evidence type="ECO:0000313" key="1">
    <source>
        <dbReference type="EMBL" id="SMC77239.1"/>
    </source>
</evidence>
<accession>A0AC61PNS6</accession>
<gene>
    <name evidence="1" type="ORF">SAMN06297397_2440</name>
</gene>
<protein>
    <submittedName>
        <fullName evidence="1">WG containing repeat-containing protein</fullName>
    </submittedName>
</protein>
<proteinExistence type="predicted"/>
<sequence length="468" mass="53334">MRRFIIFFLIGICLWSPVCRCETVENTYIWAPQGEVCYFEKDGLIGLMKTNGEVLIEPRFTNAKPFYFNIAVVEENGLLGAITDKGEVLIEPVHQWDALYFMGTAINKTMHHETLIYEKERKFGFVTLDGVINEELWDDISPFVGGTAIVKRNNQYNLIDTQGRILCQEWYSKINFDYDQLSSSLLAQDAQGKYGALGPAGEVLISFEWDYIRKADDCYIVGKDEKKGILNSKGELRAALEWDDISSFYVKSGDPLMARKDGKWGFIDLDGNQVIPFLWDNVYAFSQGVAKVETDNLSGFINKEGEYVIPLQKMVTDDYFDSDETVCFTDINDINQWGYMDRNGNILCKVNYQHYMGEPIKQEGLSVVIKGKKDGYMDIYGNMVFPFQWELADGFSNGLAFVGDGEAWAVINNKGEYVTDYIWAMPGCFEQYDEMLLSKVCMRTDTGFVEGYIDQNGQPICGVKLPVW</sequence>
<name>A0AC61PNS6_9FIRM</name>
<reference evidence="1" key="1">
    <citation type="submission" date="2017-04" db="EMBL/GenBank/DDBJ databases">
        <authorList>
            <person name="Varghese N."/>
            <person name="Submissions S."/>
        </authorList>
    </citation>
    <scope>NUCLEOTIDE SEQUENCE</scope>
    <source>
        <strain evidence="1">WTE2008</strain>
    </source>
</reference>
<dbReference type="Proteomes" id="UP000192328">
    <property type="component" value="Unassembled WGS sequence"/>
</dbReference>
<comment type="caution">
    <text evidence="1">The sequence shown here is derived from an EMBL/GenBank/DDBJ whole genome shotgun (WGS) entry which is preliminary data.</text>
</comment>
<organism evidence="1 2">
    <name type="scientific">Aristaeella lactis</name>
    <dbReference type="NCBI Taxonomy" id="3046383"/>
    <lineage>
        <taxon>Bacteria</taxon>
        <taxon>Bacillati</taxon>
        <taxon>Bacillota</taxon>
        <taxon>Clostridia</taxon>
        <taxon>Eubacteriales</taxon>
        <taxon>Aristaeellaceae</taxon>
        <taxon>Aristaeella</taxon>
    </lineage>
</organism>
<dbReference type="EMBL" id="FWXZ01000005">
    <property type="protein sequence ID" value="SMC77239.1"/>
    <property type="molecule type" value="Genomic_DNA"/>
</dbReference>
<evidence type="ECO:0000313" key="2">
    <source>
        <dbReference type="Proteomes" id="UP000192328"/>
    </source>
</evidence>